<gene>
    <name evidence="4" type="ORF">BJ984_000659</name>
</gene>
<evidence type="ECO:0000256" key="1">
    <source>
        <dbReference type="ARBA" id="ARBA00023125"/>
    </source>
</evidence>
<name>A0A852SL81_9MICO</name>
<dbReference type="PANTHER" id="PTHR30055">
    <property type="entry name" value="HTH-TYPE TRANSCRIPTIONAL REGULATOR RUTR"/>
    <property type="match status" value="1"/>
</dbReference>
<comment type="caution">
    <text evidence="4">The sequence shown here is derived from an EMBL/GenBank/DDBJ whole genome shotgun (WGS) entry which is preliminary data.</text>
</comment>
<evidence type="ECO:0000256" key="2">
    <source>
        <dbReference type="PROSITE-ProRule" id="PRU00335"/>
    </source>
</evidence>
<evidence type="ECO:0000313" key="5">
    <source>
        <dbReference type="Proteomes" id="UP000549913"/>
    </source>
</evidence>
<feature type="DNA-binding region" description="H-T-H motif" evidence="2">
    <location>
        <begin position="29"/>
        <end position="48"/>
    </location>
</feature>
<dbReference type="InterPro" id="IPR050109">
    <property type="entry name" value="HTH-type_TetR-like_transc_reg"/>
</dbReference>
<dbReference type="AlphaFoldDB" id="A0A852SL81"/>
<dbReference type="Pfam" id="PF00440">
    <property type="entry name" value="TetR_N"/>
    <property type="match status" value="1"/>
</dbReference>
<organism evidence="4 5">
    <name type="scientific">Herbiconiux flava</name>
    <dbReference type="NCBI Taxonomy" id="881268"/>
    <lineage>
        <taxon>Bacteria</taxon>
        <taxon>Bacillati</taxon>
        <taxon>Actinomycetota</taxon>
        <taxon>Actinomycetes</taxon>
        <taxon>Micrococcales</taxon>
        <taxon>Microbacteriaceae</taxon>
        <taxon>Herbiconiux</taxon>
    </lineage>
</organism>
<dbReference type="Proteomes" id="UP000549913">
    <property type="component" value="Unassembled WGS sequence"/>
</dbReference>
<dbReference type="SUPFAM" id="SSF46689">
    <property type="entry name" value="Homeodomain-like"/>
    <property type="match status" value="1"/>
</dbReference>
<dbReference type="InterPro" id="IPR009057">
    <property type="entry name" value="Homeodomain-like_sf"/>
</dbReference>
<accession>A0A852SL81</accession>
<dbReference type="PROSITE" id="PS50977">
    <property type="entry name" value="HTH_TETR_2"/>
    <property type="match status" value="1"/>
</dbReference>
<keyword evidence="5" id="KW-1185">Reference proteome</keyword>
<dbReference type="Gene3D" id="1.10.357.10">
    <property type="entry name" value="Tetracycline Repressor, domain 2"/>
    <property type="match status" value="1"/>
</dbReference>
<feature type="domain" description="HTH tetR-type" evidence="3">
    <location>
        <begin position="6"/>
        <end position="66"/>
    </location>
</feature>
<dbReference type="GO" id="GO:0000976">
    <property type="term" value="F:transcription cis-regulatory region binding"/>
    <property type="evidence" value="ECO:0007669"/>
    <property type="project" value="TreeGrafter"/>
</dbReference>
<dbReference type="PANTHER" id="PTHR30055:SF226">
    <property type="entry name" value="HTH-TYPE TRANSCRIPTIONAL REGULATOR PKSA"/>
    <property type="match status" value="1"/>
</dbReference>
<reference evidence="4 5" key="1">
    <citation type="submission" date="2020-07" db="EMBL/GenBank/DDBJ databases">
        <title>Sequencing the genomes of 1000 actinobacteria strains.</title>
        <authorList>
            <person name="Klenk H.-P."/>
        </authorList>
    </citation>
    <scope>NUCLEOTIDE SEQUENCE [LARGE SCALE GENOMIC DNA]</scope>
    <source>
        <strain evidence="4 5">DSM 26474</strain>
    </source>
</reference>
<dbReference type="GO" id="GO:0003700">
    <property type="term" value="F:DNA-binding transcription factor activity"/>
    <property type="evidence" value="ECO:0007669"/>
    <property type="project" value="TreeGrafter"/>
</dbReference>
<protein>
    <submittedName>
        <fullName evidence="4">AcrR family transcriptional regulator</fullName>
    </submittedName>
</protein>
<proteinExistence type="predicted"/>
<keyword evidence="1 2" id="KW-0238">DNA-binding</keyword>
<evidence type="ECO:0000313" key="4">
    <source>
        <dbReference type="EMBL" id="NYD69501.1"/>
    </source>
</evidence>
<sequence>MDARHRRSRAKLADAVLRLASERPIDEVTASEIAAAAGVNRSTFYAHAASPLALLESVLRDELDALRDRYLASIPDSSVPRAAAAEAVTAVTLAVLENIESHAAIYERGLLADAGGGHRGETSLRPMLAAHFEESSRQLLAQHALFPSDEEEAADPLLAAMVGPFVANGSVGAIAAWLAQPEPRDAEAFLRSYRRLVPPWFPLAPPLSAAGSRKGSCTSCSSYPALHIRRARDGRGAAAR</sequence>
<evidence type="ECO:0000259" key="3">
    <source>
        <dbReference type="PROSITE" id="PS50977"/>
    </source>
</evidence>
<dbReference type="EMBL" id="JACCBM010000001">
    <property type="protein sequence ID" value="NYD69501.1"/>
    <property type="molecule type" value="Genomic_DNA"/>
</dbReference>
<dbReference type="InterPro" id="IPR001647">
    <property type="entry name" value="HTH_TetR"/>
</dbReference>
<dbReference type="RefSeq" id="WP_179546821.1">
    <property type="nucleotide sequence ID" value="NZ_BSEW01000001.1"/>
</dbReference>